<keyword evidence="7 10" id="KW-0106">Calcium</keyword>
<keyword evidence="8 10" id="KW-0442">Lipid degradation</keyword>
<comment type="cofactor">
    <cofactor evidence="2 10">
        <name>Ca(2+)</name>
        <dbReference type="ChEBI" id="CHEBI:29108"/>
    </cofactor>
</comment>
<dbReference type="EMBL" id="JBCNJP010000006">
    <property type="protein sequence ID" value="KAK9078261.1"/>
    <property type="molecule type" value="Genomic_DNA"/>
</dbReference>
<dbReference type="PROSITE" id="PS50035">
    <property type="entry name" value="PLD"/>
    <property type="match status" value="2"/>
</dbReference>
<evidence type="ECO:0000256" key="2">
    <source>
        <dbReference type="ARBA" id="ARBA00001913"/>
    </source>
</evidence>
<dbReference type="GO" id="GO:0005886">
    <property type="term" value="C:plasma membrane"/>
    <property type="evidence" value="ECO:0007669"/>
    <property type="project" value="TreeGrafter"/>
</dbReference>
<evidence type="ECO:0000256" key="4">
    <source>
        <dbReference type="ARBA" id="ARBA00022723"/>
    </source>
</evidence>
<evidence type="ECO:0000256" key="9">
    <source>
        <dbReference type="ARBA" id="ARBA00023098"/>
    </source>
</evidence>
<dbReference type="GO" id="GO:0009395">
    <property type="term" value="P:phospholipid catabolic process"/>
    <property type="evidence" value="ECO:0007669"/>
    <property type="project" value="TreeGrafter"/>
</dbReference>
<comment type="caution">
    <text evidence="13">The sequence shown here is derived from an EMBL/GenBank/DDBJ whole genome shotgun (WGS) entry which is preliminary data.</text>
</comment>
<dbReference type="SMART" id="SM00239">
    <property type="entry name" value="C2"/>
    <property type="match status" value="1"/>
</dbReference>
<dbReference type="InterPro" id="IPR035892">
    <property type="entry name" value="C2_domain_sf"/>
</dbReference>
<accession>A0AAP0DNY6</accession>
<protein>
    <recommendedName>
        <fullName evidence="10">Phospholipase D</fullName>
        <ecNumber evidence="10">3.1.4.4</ecNumber>
    </recommendedName>
</protein>
<sequence>MADTHLHGTLHATIYEVDKIHGYGGGSNIFGKLKANLEETVGFGKGTPKMYASIDLDKCRVGRTRLLEDDPENPKWHESFHIYCAHLASNVIFTVKDDNPIGATLIGRGYVPIEDLLEGEEVDRWVEILDEDKNPVESGSKIHIKLQYFDVTQDRNWARGIKSSKYPGVPYTFFSQRQGCHVSLYQDAHVPDNFIPKIPLSGGKYYESQRCWEDVFDAITNAKHFIYITGWSVYTEITLIRDSRRPKSGGDITLGELLKKKSCEGVKVLMLVWDDRTSVDVLKKDGLMCTHDEDTENFFQGTDVHCNLCPRNPDDGGSFIQDLQISTMFTHHQKIIVVDSPMPNGDSERRRVVSFVGGLDVCDGRYDTPFHSLFRTLDTAHHDDFHQPNYAEGCITKGGPREPWHDIHSRLEGSIAWDVLFNFEQRWRKQGGKNVLVNFRELDDIIIPPSPVMFHDDQESWNVQLFRSIDGGAAFGFPDQPEEAVKSGLVSGKDNIIDRSIQDAYIHAIRRAKNFIYIENQYFLGSSFAWQADDIKVEDVGALHLIPKELSLKIVSKIKAGEKFTVYVVVPMWPEGIPESASVQAILDWQRRTMEMMYKDIIQALEEQGLEEDPRDYLTFFCLGNREVKKSGEYEPSEAPEPDSNYQKAQEARRFMIYVHAKMMIVDDEYIIVGSANINQRSMDGGRDSEIAMGAYQPHQIATRNAPARGQIHGFRMALWYEHLGMLDDSFQHPESTECVKKVNKISDKYWDLFASETIETDLPGHLLRYPIGVSGEGIVTELPGTEFFPDTNARVLGTKSDYLPSILTT</sequence>
<evidence type="ECO:0000256" key="8">
    <source>
        <dbReference type="ARBA" id="ARBA00022963"/>
    </source>
</evidence>
<dbReference type="Gene3D" id="3.30.870.10">
    <property type="entry name" value="Endonuclease Chain A"/>
    <property type="match status" value="2"/>
</dbReference>
<evidence type="ECO:0000256" key="5">
    <source>
        <dbReference type="ARBA" id="ARBA00022737"/>
    </source>
</evidence>
<dbReference type="PIRSF" id="PIRSF036470">
    <property type="entry name" value="PLD_plant"/>
    <property type="match status" value="1"/>
</dbReference>
<evidence type="ECO:0000256" key="7">
    <source>
        <dbReference type="ARBA" id="ARBA00022837"/>
    </source>
</evidence>
<dbReference type="GO" id="GO:0004630">
    <property type="term" value="F:phospholipase D activity"/>
    <property type="evidence" value="ECO:0007669"/>
    <property type="project" value="UniProtKB-EC"/>
</dbReference>
<dbReference type="FunFam" id="3.30.870.10:FF:000027">
    <property type="entry name" value="Phospholipase D"/>
    <property type="match status" value="1"/>
</dbReference>
<evidence type="ECO:0000256" key="1">
    <source>
        <dbReference type="ARBA" id="ARBA00000798"/>
    </source>
</evidence>
<evidence type="ECO:0000256" key="6">
    <source>
        <dbReference type="ARBA" id="ARBA00022801"/>
    </source>
</evidence>
<dbReference type="PANTHER" id="PTHR18896">
    <property type="entry name" value="PHOSPHOLIPASE D"/>
    <property type="match status" value="1"/>
</dbReference>
<dbReference type="Pfam" id="PF12357">
    <property type="entry name" value="PLD_C"/>
    <property type="match status" value="1"/>
</dbReference>
<dbReference type="SUPFAM" id="SSF49562">
    <property type="entry name" value="C2 domain (Calcium/lipid-binding domain, CaLB)"/>
    <property type="match status" value="1"/>
</dbReference>
<evidence type="ECO:0000256" key="10">
    <source>
        <dbReference type="PIRNR" id="PIRNR036470"/>
    </source>
</evidence>
<proteinExistence type="inferred from homology"/>
<reference evidence="13 14" key="1">
    <citation type="submission" date="2024-04" db="EMBL/GenBank/DDBJ databases">
        <title>The reference genome of an endangered Asteraceae, Deinandra increscens subsp. villosa, native to the Central Coast of California.</title>
        <authorList>
            <person name="Guilliams M."/>
            <person name="Hasenstab-Lehman K."/>
            <person name="Meyer R."/>
            <person name="Mcevoy S."/>
        </authorList>
    </citation>
    <scope>NUCLEOTIDE SEQUENCE [LARGE SCALE GENOMIC DNA]</scope>
    <source>
        <tissue evidence="13">Leaf</tissue>
    </source>
</reference>
<name>A0AAP0DNY6_9ASTR</name>
<keyword evidence="9" id="KW-0443">Lipid metabolism</keyword>
<dbReference type="PANTHER" id="PTHR18896:SF175">
    <property type="entry name" value="PHOSPHOLIPASE D"/>
    <property type="match status" value="1"/>
</dbReference>
<dbReference type="Pfam" id="PF00168">
    <property type="entry name" value="C2"/>
    <property type="match status" value="1"/>
</dbReference>
<dbReference type="InterPro" id="IPR000008">
    <property type="entry name" value="C2_dom"/>
</dbReference>
<dbReference type="GO" id="GO:0046470">
    <property type="term" value="P:phosphatidylcholine metabolic process"/>
    <property type="evidence" value="ECO:0007669"/>
    <property type="project" value="InterPro"/>
</dbReference>
<dbReference type="SUPFAM" id="SSF56024">
    <property type="entry name" value="Phospholipase D/nuclease"/>
    <property type="match status" value="2"/>
</dbReference>
<keyword evidence="14" id="KW-1185">Reference proteome</keyword>
<dbReference type="FunFam" id="3.30.870.10:FF:000025">
    <property type="entry name" value="Phospholipase D delta"/>
    <property type="match status" value="1"/>
</dbReference>
<dbReference type="CDD" id="cd04015">
    <property type="entry name" value="C2_plant_PLD"/>
    <property type="match status" value="1"/>
</dbReference>
<organism evidence="13 14">
    <name type="scientific">Deinandra increscens subsp. villosa</name>
    <dbReference type="NCBI Taxonomy" id="3103831"/>
    <lineage>
        <taxon>Eukaryota</taxon>
        <taxon>Viridiplantae</taxon>
        <taxon>Streptophyta</taxon>
        <taxon>Embryophyta</taxon>
        <taxon>Tracheophyta</taxon>
        <taxon>Spermatophyta</taxon>
        <taxon>Magnoliopsida</taxon>
        <taxon>eudicotyledons</taxon>
        <taxon>Gunneridae</taxon>
        <taxon>Pentapetalae</taxon>
        <taxon>asterids</taxon>
        <taxon>campanulids</taxon>
        <taxon>Asterales</taxon>
        <taxon>Asteraceae</taxon>
        <taxon>Asteroideae</taxon>
        <taxon>Heliantheae alliance</taxon>
        <taxon>Madieae</taxon>
        <taxon>Madiinae</taxon>
        <taxon>Deinandra</taxon>
    </lineage>
</organism>
<dbReference type="AlphaFoldDB" id="A0AAP0DNY6"/>
<dbReference type="InterPro" id="IPR011402">
    <property type="entry name" value="PLipase_D_pln"/>
</dbReference>
<evidence type="ECO:0000259" key="12">
    <source>
        <dbReference type="PROSITE" id="PS50035"/>
    </source>
</evidence>
<comment type="catalytic activity">
    <reaction evidence="1 10">
        <text>a 1,2-diacyl-sn-glycero-3-phosphocholine + H2O = a 1,2-diacyl-sn-glycero-3-phosphate + choline + H(+)</text>
        <dbReference type="Rhea" id="RHEA:14445"/>
        <dbReference type="ChEBI" id="CHEBI:15354"/>
        <dbReference type="ChEBI" id="CHEBI:15377"/>
        <dbReference type="ChEBI" id="CHEBI:15378"/>
        <dbReference type="ChEBI" id="CHEBI:57643"/>
        <dbReference type="ChEBI" id="CHEBI:58608"/>
        <dbReference type="EC" id="3.1.4.4"/>
    </reaction>
</comment>
<dbReference type="Gene3D" id="2.60.40.150">
    <property type="entry name" value="C2 domain"/>
    <property type="match status" value="1"/>
</dbReference>
<evidence type="ECO:0000259" key="11">
    <source>
        <dbReference type="PROSITE" id="PS50004"/>
    </source>
</evidence>
<dbReference type="Pfam" id="PF00614">
    <property type="entry name" value="PLDc"/>
    <property type="match status" value="1"/>
</dbReference>
<evidence type="ECO:0000313" key="13">
    <source>
        <dbReference type="EMBL" id="KAK9078261.1"/>
    </source>
</evidence>
<dbReference type="InterPro" id="IPR024632">
    <property type="entry name" value="PLipase_D_C"/>
</dbReference>
<feature type="domain" description="PLD phosphodiesterase" evidence="12">
    <location>
        <begin position="327"/>
        <end position="365"/>
    </location>
</feature>
<keyword evidence="4" id="KW-0479">Metal-binding</keyword>
<dbReference type="EC" id="3.1.4.4" evidence="10"/>
<keyword evidence="6 10" id="KW-0378">Hydrolase</keyword>
<dbReference type="InterPro" id="IPR001736">
    <property type="entry name" value="PLipase_D/transphosphatidylase"/>
</dbReference>
<gene>
    <name evidence="13" type="ORF">SSX86_002318</name>
</gene>
<dbReference type="Proteomes" id="UP001408789">
    <property type="component" value="Unassembled WGS sequence"/>
</dbReference>
<feature type="domain" description="C2" evidence="11">
    <location>
        <begin position="1"/>
        <end position="126"/>
    </location>
</feature>
<dbReference type="SMART" id="SM00155">
    <property type="entry name" value="PLDc"/>
    <property type="match status" value="3"/>
</dbReference>
<keyword evidence="5" id="KW-0677">Repeat</keyword>
<evidence type="ECO:0000313" key="14">
    <source>
        <dbReference type="Proteomes" id="UP001408789"/>
    </source>
</evidence>
<comment type="function">
    <text evidence="10">Hydrolyzes glycerol-phospholipids at the terminal phosphodiesteric bond.</text>
</comment>
<feature type="domain" description="PLD phosphodiesterase" evidence="12">
    <location>
        <begin position="655"/>
        <end position="682"/>
    </location>
</feature>
<comment type="similarity">
    <text evidence="3 10">Belongs to the phospholipase D family. C2-PLD subfamily.</text>
</comment>
<dbReference type="GO" id="GO:0005509">
    <property type="term" value="F:calcium ion binding"/>
    <property type="evidence" value="ECO:0007669"/>
    <property type="project" value="InterPro"/>
</dbReference>
<evidence type="ECO:0000256" key="3">
    <source>
        <dbReference type="ARBA" id="ARBA00010683"/>
    </source>
</evidence>
<dbReference type="PROSITE" id="PS50004">
    <property type="entry name" value="C2"/>
    <property type="match status" value="1"/>
</dbReference>
<dbReference type="InterPro" id="IPR015679">
    <property type="entry name" value="PLipase_D_fam"/>
</dbReference>